<dbReference type="PANTHER" id="PTHR45931:SF1">
    <property type="entry name" value="RING-TYPE DOMAIN-CONTAINING PROTEIN"/>
    <property type="match status" value="1"/>
</dbReference>
<dbReference type="GO" id="GO:0008270">
    <property type="term" value="F:zinc ion binding"/>
    <property type="evidence" value="ECO:0007669"/>
    <property type="project" value="UniProtKB-KW"/>
</dbReference>
<dbReference type="GO" id="GO:0016567">
    <property type="term" value="P:protein ubiquitination"/>
    <property type="evidence" value="ECO:0007669"/>
    <property type="project" value="TreeGrafter"/>
</dbReference>
<evidence type="ECO:0000256" key="8">
    <source>
        <dbReference type="ARBA" id="ARBA00022786"/>
    </source>
</evidence>
<reference evidence="15" key="2">
    <citation type="submission" date="2025-09" db="UniProtKB">
        <authorList>
            <consortium name="Ensembl"/>
        </authorList>
    </citation>
    <scope>IDENTIFICATION</scope>
</reference>
<evidence type="ECO:0000256" key="12">
    <source>
        <dbReference type="PROSITE-ProRule" id="PRU00175"/>
    </source>
</evidence>
<dbReference type="PANTHER" id="PTHR45931">
    <property type="entry name" value="SI:CH211-59O9.10"/>
    <property type="match status" value="1"/>
</dbReference>
<keyword evidence="6" id="KW-0479">Metal-binding</keyword>
<feature type="compositionally biased region" description="Low complexity" evidence="13">
    <location>
        <begin position="174"/>
        <end position="186"/>
    </location>
</feature>
<evidence type="ECO:0000256" key="5">
    <source>
        <dbReference type="ARBA" id="ARBA00022679"/>
    </source>
</evidence>
<evidence type="ECO:0000256" key="4">
    <source>
        <dbReference type="ARBA" id="ARBA00012483"/>
    </source>
</evidence>
<feature type="compositionally biased region" description="Low complexity" evidence="13">
    <location>
        <begin position="425"/>
        <end position="437"/>
    </location>
</feature>
<evidence type="ECO:0000259" key="14">
    <source>
        <dbReference type="PROSITE" id="PS50089"/>
    </source>
</evidence>
<evidence type="ECO:0000256" key="2">
    <source>
        <dbReference type="ARBA" id="ARBA00004123"/>
    </source>
</evidence>
<evidence type="ECO:0000313" key="15">
    <source>
        <dbReference type="Ensembl" id="ENSSVLP00005015813.1"/>
    </source>
</evidence>
<comment type="subcellular location">
    <subcellularLocation>
        <location evidence="2">Nucleus</location>
    </subcellularLocation>
</comment>
<evidence type="ECO:0000256" key="10">
    <source>
        <dbReference type="ARBA" id="ARBA00023242"/>
    </source>
</evidence>
<dbReference type="InterPro" id="IPR001841">
    <property type="entry name" value="Znf_RING"/>
</dbReference>
<feature type="region of interest" description="Disordered" evidence="13">
    <location>
        <begin position="1"/>
        <end position="20"/>
    </location>
</feature>
<feature type="compositionally biased region" description="Basic and acidic residues" evidence="13">
    <location>
        <begin position="411"/>
        <end position="424"/>
    </location>
</feature>
<feature type="region of interest" description="Disordered" evidence="13">
    <location>
        <begin position="453"/>
        <end position="478"/>
    </location>
</feature>
<dbReference type="Ensembl" id="ENSSVLT00005017565.1">
    <property type="protein sequence ID" value="ENSSVLP00005015813.1"/>
    <property type="gene ID" value="ENSSVLG00005012649.1"/>
</dbReference>
<dbReference type="Pfam" id="PF25914">
    <property type="entry name" value="RNF6_N"/>
    <property type="match status" value="1"/>
</dbReference>
<dbReference type="GO" id="GO:0061630">
    <property type="term" value="F:ubiquitin protein ligase activity"/>
    <property type="evidence" value="ECO:0007669"/>
    <property type="project" value="TreeGrafter"/>
</dbReference>
<comment type="similarity">
    <text evidence="11">Belongs to the RNF12 family.</text>
</comment>
<comment type="pathway">
    <text evidence="3">Protein modification; protein ubiquitination.</text>
</comment>
<evidence type="ECO:0000313" key="16">
    <source>
        <dbReference type="Proteomes" id="UP000694564"/>
    </source>
</evidence>
<evidence type="ECO:0000256" key="3">
    <source>
        <dbReference type="ARBA" id="ARBA00004906"/>
    </source>
</evidence>
<keyword evidence="5" id="KW-0808">Transferase</keyword>
<evidence type="ECO:0000256" key="9">
    <source>
        <dbReference type="ARBA" id="ARBA00022833"/>
    </source>
</evidence>
<feature type="compositionally biased region" description="Low complexity" evidence="13">
    <location>
        <begin position="456"/>
        <end position="468"/>
    </location>
</feature>
<feature type="region of interest" description="Disordered" evidence="13">
    <location>
        <begin position="107"/>
        <end position="150"/>
    </location>
</feature>
<dbReference type="PROSITE" id="PS50089">
    <property type="entry name" value="ZF_RING_2"/>
    <property type="match status" value="1"/>
</dbReference>
<evidence type="ECO:0000256" key="7">
    <source>
        <dbReference type="ARBA" id="ARBA00022771"/>
    </source>
</evidence>
<protein>
    <recommendedName>
        <fullName evidence="4">RING-type E3 ubiquitin transferase</fullName>
        <ecNumber evidence="4">2.3.2.27</ecNumber>
    </recommendedName>
</protein>
<feature type="compositionally biased region" description="Low complexity" evidence="13">
    <location>
        <begin position="115"/>
        <end position="132"/>
    </location>
</feature>
<organism evidence="15 16">
    <name type="scientific">Sciurus vulgaris</name>
    <name type="common">Eurasian red squirrel</name>
    <dbReference type="NCBI Taxonomy" id="55149"/>
    <lineage>
        <taxon>Eukaryota</taxon>
        <taxon>Metazoa</taxon>
        <taxon>Chordata</taxon>
        <taxon>Craniata</taxon>
        <taxon>Vertebrata</taxon>
        <taxon>Euteleostomi</taxon>
        <taxon>Mammalia</taxon>
        <taxon>Eutheria</taxon>
        <taxon>Euarchontoglires</taxon>
        <taxon>Glires</taxon>
        <taxon>Rodentia</taxon>
        <taxon>Sciuromorpha</taxon>
        <taxon>Sciuridae</taxon>
        <taxon>Sciurinae</taxon>
        <taxon>Sciurini</taxon>
        <taxon>Sciurus</taxon>
    </lineage>
</organism>
<dbReference type="InterPro" id="IPR058896">
    <property type="entry name" value="RNF6/12_N"/>
</dbReference>
<dbReference type="OrthoDB" id="8062037at2759"/>
<feature type="domain" description="RING-type" evidence="14">
    <location>
        <begin position="522"/>
        <end position="563"/>
    </location>
</feature>
<accession>A0A8D2CW18</accession>
<dbReference type="Gene3D" id="3.30.40.10">
    <property type="entry name" value="Zinc/RING finger domain, C3HC4 (zinc finger)"/>
    <property type="match status" value="1"/>
</dbReference>
<keyword evidence="16" id="KW-1185">Reference proteome</keyword>
<evidence type="ECO:0000256" key="11">
    <source>
        <dbReference type="ARBA" id="ARBA00038418"/>
    </source>
</evidence>
<dbReference type="Proteomes" id="UP000694564">
    <property type="component" value="Chromosome X"/>
</dbReference>
<dbReference type="AlphaFoldDB" id="A0A8D2CW18"/>
<evidence type="ECO:0000256" key="1">
    <source>
        <dbReference type="ARBA" id="ARBA00000900"/>
    </source>
</evidence>
<reference evidence="15" key="1">
    <citation type="submission" date="2025-08" db="UniProtKB">
        <authorList>
            <consortium name="Ensembl"/>
        </authorList>
    </citation>
    <scope>IDENTIFICATION</scope>
</reference>
<keyword evidence="8" id="KW-0833">Ubl conjugation pathway</keyword>
<keyword evidence="7 12" id="KW-0863">Zinc-finger</keyword>
<dbReference type="GO" id="GO:0006511">
    <property type="term" value="P:ubiquitin-dependent protein catabolic process"/>
    <property type="evidence" value="ECO:0007669"/>
    <property type="project" value="TreeGrafter"/>
</dbReference>
<comment type="catalytic activity">
    <reaction evidence="1">
        <text>S-ubiquitinyl-[E2 ubiquitin-conjugating enzyme]-L-cysteine + [acceptor protein]-L-lysine = [E2 ubiquitin-conjugating enzyme]-L-cysteine + N(6)-ubiquitinyl-[acceptor protein]-L-lysine.</text>
        <dbReference type="EC" id="2.3.2.27"/>
    </reaction>
</comment>
<feature type="region of interest" description="Disordered" evidence="13">
    <location>
        <begin position="166"/>
        <end position="229"/>
    </location>
</feature>
<keyword evidence="10" id="KW-0539">Nucleus</keyword>
<evidence type="ECO:0000256" key="13">
    <source>
        <dbReference type="SAM" id="MobiDB-lite"/>
    </source>
</evidence>
<evidence type="ECO:0000256" key="6">
    <source>
        <dbReference type="ARBA" id="ARBA00022723"/>
    </source>
</evidence>
<dbReference type="SMART" id="SM00184">
    <property type="entry name" value="RING"/>
    <property type="match status" value="1"/>
</dbReference>
<dbReference type="GeneTree" id="ENSGT00940000164247"/>
<feature type="region of interest" description="Disordered" evidence="13">
    <location>
        <begin position="390"/>
        <end position="437"/>
    </location>
</feature>
<dbReference type="SUPFAM" id="SSF57850">
    <property type="entry name" value="RING/U-box"/>
    <property type="match status" value="1"/>
</dbReference>
<feature type="compositionally biased region" description="Acidic residues" evidence="13">
    <location>
        <begin position="1"/>
        <end position="11"/>
    </location>
</feature>
<sequence>MESSYSEDEEDRSSVQRRSQMDRLAREEAFYRFVSNLSEEDYKLMRDNNLLATVGESTEEELMRRLQQIKEHPPQELGEGNSSESMSSDDSILQWLTTFRQTENMTEWEQGDNQSWTSASSSNSSSSDFGCSGEMNFNPLNGNPNRQNGHLTFASLLEGQYIENRQRQVEYPPSESTDTSSSISEENATEAFTEVPPSRGQRRSRSRSPETRRTRPRIESSSPSNRQHEIFHYYTSPETFEYILINEPGIFSRIQPSGAVREQITRPELQSQDLLSASATRNAFQEEYSSDTVSDNESEGFRQRYPTTLFDDEVTNHPGEYSLRNSIASRTQLISETTNNTVTLESYQEELRNRFSPFEQESMRSSVNTIIIPAPIANETTLWHMTEFDESSELMDSESQLESSSSPLSQHMEKEESQNGRDDSSSSIISSSNSNPSCDSQIISVMFDGFNEINTSSSSPSQPRQESQYTTPATSDESDSWPFLAHFFILNEAHNQPTGLTKQQIDNFAVRNFGKDGALKACSICLTEFKESNKIRILPCSHEYHIHCIDRWLSENSTCPVCRRELTDSDGRKNSS</sequence>
<dbReference type="EC" id="2.3.2.27" evidence="4"/>
<dbReference type="InterPro" id="IPR051834">
    <property type="entry name" value="RING_finger_E3_ligase"/>
</dbReference>
<dbReference type="GO" id="GO:0060816">
    <property type="term" value="P:random inactivation of X chromosome"/>
    <property type="evidence" value="ECO:0007669"/>
    <property type="project" value="TreeGrafter"/>
</dbReference>
<name>A0A8D2CW18_SCIVU</name>
<dbReference type="Pfam" id="PF13639">
    <property type="entry name" value="zf-RING_2"/>
    <property type="match status" value="1"/>
</dbReference>
<dbReference type="GO" id="GO:0005634">
    <property type="term" value="C:nucleus"/>
    <property type="evidence" value="ECO:0007669"/>
    <property type="project" value="TreeGrafter"/>
</dbReference>
<proteinExistence type="inferred from homology"/>
<feature type="compositionally biased region" description="Basic and acidic residues" evidence="13">
    <location>
        <begin position="207"/>
        <end position="218"/>
    </location>
</feature>
<feature type="compositionally biased region" description="Low complexity" evidence="13">
    <location>
        <begin position="397"/>
        <end position="409"/>
    </location>
</feature>
<dbReference type="InterPro" id="IPR013083">
    <property type="entry name" value="Znf_RING/FYVE/PHD"/>
</dbReference>
<feature type="compositionally biased region" description="Polar residues" evidence="13">
    <location>
        <begin position="138"/>
        <end position="150"/>
    </location>
</feature>
<keyword evidence="9" id="KW-0862">Zinc</keyword>